<accession>F4RJ36</accession>
<dbReference type="KEGG" id="mlr:MELLADRAFT_105703"/>
<feature type="signal peptide" evidence="2">
    <location>
        <begin position="1"/>
        <end position="26"/>
    </location>
</feature>
<reference evidence="4" key="1">
    <citation type="journal article" date="2011" name="Proc. Natl. Acad. Sci. U.S.A.">
        <title>Obligate biotrophy features unraveled by the genomic analysis of rust fungi.</title>
        <authorList>
            <person name="Duplessis S."/>
            <person name="Cuomo C.A."/>
            <person name="Lin Y.-C."/>
            <person name="Aerts A."/>
            <person name="Tisserant E."/>
            <person name="Veneault-Fourrey C."/>
            <person name="Joly D.L."/>
            <person name="Hacquard S."/>
            <person name="Amselem J."/>
            <person name="Cantarel B.L."/>
            <person name="Chiu R."/>
            <person name="Coutinho P.M."/>
            <person name="Feau N."/>
            <person name="Field M."/>
            <person name="Frey P."/>
            <person name="Gelhaye E."/>
            <person name="Goldberg J."/>
            <person name="Grabherr M.G."/>
            <person name="Kodira C.D."/>
            <person name="Kohler A."/>
            <person name="Kuees U."/>
            <person name="Lindquist E.A."/>
            <person name="Lucas S.M."/>
            <person name="Mago R."/>
            <person name="Mauceli E."/>
            <person name="Morin E."/>
            <person name="Murat C."/>
            <person name="Pangilinan J.L."/>
            <person name="Park R."/>
            <person name="Pearson M."/>
            <person name="Quesneville H."/>
            <person name="Rouhier N."/>
            <person name="Sakthikumar S."/>
            <person name="Salamov A.A."/>
            <person name="Schmutz J."/>
            <person name="Selles B."/>
            <person name="Shapiro H."/>
            <person name="Tanguay P."/>
            <person name="Tuskan G.A."/>
            <person name="Henrissat B."/>
            <person name="Van de Peer Y."/>
            <person name="Rouze P."/>
            <person name="Ellis J.G."/>
            <person name="Dodds P.N."/>
            <person name="Schein J.E."/>
            <person name="Zhong S."/>
            <person name="Hamelin R.C."/>
            <person name="Grigoriev I.V."/>
            <person name="Szabo L.J."/>
            <person name="Martin F."/>
        </authorList>
    </citation>
    <scope>NUCLEOTIDE SEQUENCE [LARGE SCALE GENOMIC DNA]</scope>
    <source>
        <strain evidence="4">98AG31 / pathotype 3-4-7</strain>
    </source>
</reference>
<name>F4RJ36_MELLP</name>
<evidence type="ECO:0008006" key="5">
    <source>
        <dbReference type="Google" id="ProtNLM"/>
    </source>
</evidence>
<evidence type="ECO:0000256" key="1">
    <source>
        <dbReference type="SAM" id="MobiDB-lite"/>
    </source>
</evidence>
<dbReference type="Proteomes" id="UP000001072">
    <property type="component" value="Unassembled WGS sequence"/>
</dbReference>
<protein>
    <recommendedName>
        <fullName evidence="5">Secreted protein</fullName>
    </recommendedName>
</protein>
<keyword evidence="4" id="KW-1185">Reference proteome</keyword>
<organism evidence="4">
    <name type="scientific">Melampsora larici-populina (strain 98AG31 / pathotype 3-4-7)</name>
    <name type="common">Poplar leaf rust fungus</name>
    <dbReference type="NCBI Taxonomy" id="747676"/>
    <lineage>
        <taxon>Eukaryota</taxon>
        <taxon>Fungi</taxon>
        <taxon>Dikarya</taxon>
        <taxon>Basidiomycota</taxon>
        <taxon>Pucciniomycotina</taxon>
        <taxon>Pucciniomycetes</taxon>
        <taxon>Pucciniales</taxon>
        <taxon>Melampsoraceae</taxon>
        <taxon>Melampsora</taxon>
    </lineage>
</organism>
<evidence type="ECO:0000313" key="4">
    <source>
        <dbReference type="Proteomes" id="UP000001072"/>
    </source>
</evidence>
<dbReference type="HOGENOM" id="CLU_1796897_0_0_1"/>
<proteinExistence type="predicted"/>
<evidence type="ECO:0000313" key="3">
    <source>
        <dbReference type="EMBL" id="EGG07721.1"/>
    </source>
</evidence>
<dbReference type="RefSeq" id="XP_007409053.1">
    <property type="nucleotide sequence ID" value="XM_007408991.1"/>
</dbReference>
<dbReference type="GeneID" id="18922691"/>
<gene>
    <name evidence="3" type="ORF">MELLADRAFT_105703</name>
</gene>
<dbReference type="VEuPathDB" id="FungiDB:MELLADRAFT_105703"/>
<keyword evidence="2" id="KW-0732">Signal</keyword>
<feature type="chain" id="PRO_5003321634" description="Secreted protein" evidence="2">
    <location>
        <begin position="27"/>
        <end position="144"/>
    </location>
</feature>
<dbReference type="EMBL" id="GL883103">
    <property type="protein sequence ID" value="EGG07721.1"/>
    <property type="molecule type" value="Genomic_DNA"/>
</dbReference>
<feature type="compositionally biased region" description="Acidic residues" evidence="1">
    <location>
        <begin position="135"/>
        <end position="144"/>
    </location>
</feature>
<dbReference type="AlphaFoldDB" id="F4RJ36"/>
<sequence length="144" mass="15888">MRSCRILTACAITALMTLLVSKPCQGLPTPPFLSRTVDPWAPCEGCLPISTSNTYTESGMSWTYSRKFPMITGTEESYDDPAYRSSSPQEVEAIVIKADGKAFGISDEQYALPERSEEDSSTRGSYIYVTGEDSLNPEDFDEDD</sequence>
<dbReference type="OrthoDB" id="10477910at2759"/>
<feature type="region of interest" description="Disordered" evidence="1">
    <location>
        <begin position="109"/>
        <end position="144"/>
    </location>
</feature>
<evidence type="ECO:0000256" key="2">
    <source>
        <dbReference type="SAM" id="SignalP"/>
    </source>
</evidence>
<dbReference type="InParanoid" id="F4RJ36"/>